<organism evidence="4 5">
    <name type="scientific">Tilletia horrida</name>
    <dbReference type="NCBI Taxonomy" id="155126"/>
    <lineage>
        <taxon>Eukaryota</taxon>
        <taxon>Fungi</taxon>
        <taxon>Dikarya</taxon>
        <taxon>Basidiomycota</taxon>
        <taxon>Ustilaginomycotina</taxon>
        <taxon>Exobasidiomycetes</taxon>
        <taxon>Tilletiales</taxon>
        <taxon>Tilletiaceae</taxon>
        <taxon>Tilletia</taxon>
    </lineage>
</organism>
<dbReference type="PANTHER" id="PTHR28133">
    <property type="entry name" value="REQUIRED FOR RESPIRATORY GROWTH PROTEIN 7, MITOCHONDRIAL"/>
    <property type="match status" value="1"/>
</dbReference>
<dbReference type="AlphaFoldDB" id="A0AAN6JPB2"/>
<gene>
    <name evidence="4" type="ORF">OC846_006085</name>
</gene>
<dbReference type="EMBL" id="JAPDMZ010000285">
    <property type="protein sequence ID" value="KAK0544403.1"/>
    <property type="molecule type" value="Genomic_DNA"/>
</dbReference>
<accession>A0AAN6JPB2</accession>
<feature type="compositionally biased region" description="Polar residues" evidence="3">
    <location>
        <begin position="192"/>
        <end position="202"/>
    </location>
</feature>
<name>A0AAN6JPB2_9BASI</name>
<dbReference type="PANTHER" id="PTHR28133:SF1">
    <property type="entry name" value="REQUIRED FOR RESPIRATORY GROWTH PROTEIN 7, MITOCHONDRIAL"/>
    <property type="match status" value="1"/>
</dbReference>
<dbReference type="Pfam" id="PF10356">
    <property type="entry name" value="RRG7"/>
    <property type="match status" value="1"/>
</dbReference>
<dbReference type="Proteomes" id="UP001176517">
    <property type="component" value="Unassembled WGS sequence"/>
</dbReference>
<feature type="region of interest" description="Disordered" evidence="3">
    <location>
        <begin position="38"/>
        <end position="125"/>
    </location>
</feature>
<evidence type="ECO:0000256" key="3">
    <source>
        <dbReference type="SAM" id="MobiDB-lite"/>
    </source>
</evidence>
<keyword evidence="5" id="KW-1185">Reference proteome</keyword>
<evidence type="ECO:0000313" key="5">
    <source>
        <dbReference type="Proteomes" id="UP001176517"/>
    </source>
</evidence>
<feature type="compositionally biased region" description="Polar residues" evidence="3">
    <location>
        <begin position="80"/>
        <end position="89"/>
    </location>
</feature>
<proteinExistence type="predicted"/>
<feature type="compositionally biased region" description="Polar residues" evidence="3">
    <location>
        <begin position="115"/>
        <end position="125"/>
    </location>
</feature>
<evidence type="ECO:0000256" key="1">
    <source>
        <dbReference type="ARBA" id="ARBA00004173"/>
    </source>
</evidence>
<feature type="region of interest" description="Disordered" evidence="3">
    <location>
        <begin position="180"/>
        <end position="203"/>
    </location>
</feature>
<comment type="caution">
    <text evidence="4">The sequence shown here is derived from an EMBL/GenBank/DDBJ whole genome shotgun (WGS) entry which is preliminary data.</text>
</comment>
<dbReference type="GO" id="GO:0005739">
    <property type="term" value="C:mitochondrion"/>
    <property type="evidence" value="ECO:0007669"/>
    <property type="project" value="UniProtKB-SubCell"/>
</dbReference>
<feature type="region of interest" description="Disordered" evidence="3">
    <location>
        <begin position="372"/>
        <end position="414"/>
    </location>
</feature>
<comment type="subcellular location">
    <subcellularLocation>
        <location evidence="1">Mitochondrion</location>
    </subcellularLocation>
</comment>
<reference evidence="4" key="1">
    <citation type="journal article" date="2023" name="PhytoFront">
        <title>Draft Genome Resources of Seven Strains of Tilletia horrida, Causal Agent of Kernel Smut of Rice.</title>
        <authorList>
            <person name="Khanal S."/>
            <person name="Antony Babu S."/>
            <person name="Zhou X.G."/>
        </authorList>
    </citation>
    <scope>NUCLEOTIDE SEQUENCE</scope>
    <source>
        <strain evidence="4">TX6</strain>
    </source>
</reference>
<sequence length="414" mass="44937">MRSHTVSLLQGRIEAVWRNSFNQIPALSRQIWVSVPHPHPRRIQSENEAPVKRPRGRPRKEISSDEASSTTLTSDRKNKTLSSSNTSGANKRKSSKDKPSQDDKGKGRAKASKLQEGSDSPSTHTSAAALSSVAKGTAFELIALHVLRVAFNMQDLERSGGSGDRGVDLTGWWWYPSQPISQQAKPAPESGSPAQSGTGTQRSRIRVMVQCKYQAPSKGSLGPVHVRELEGTLYRKAFEARLVRGMDDKDLVQVRPDIASVTSSIGGVDPDHTPSSIYRVPLLGVLTSSTGFSSACARYAQASPFPLLLLHIQPDPETFQSVNSEISTGSSDVSKKKTVPLPIFAALPNLALLSSAGILDGRLELRATRRLRQRKKAGEGGEDEERTEQLVPGSIDSPLVLFDGEPLSKQARPR</sequence>
<feature type="compositionally biased region" description="Basic and acidic residues" evidence="3">
    <location>
        <begin position="96"/>
        <end position="106"/>
    </location>
</feature>
<evidence type="ECO:0008006" key="6">
    <source>
        <dbReference type="Google" id="ProtNLM"/>
    </source>
</evidence>
<dbReference type="InterPro" id="IPR018828">
    <property type="entry name" value="RRG7"/>
</dbReference>
<keyword evidence="2" id="KW-0496">Mitochondrion</keyword>
<protein>
    <recommendedName>
        <fullName evidence="6">Required for respiratory growth protein 7, mitochondrial</fullName>
    </recommendedName>
</protein>
<evidence type="ECO:0000256" key="2">
    <source>
        <dbReference type="ARBA" id="ARBA00023128"/>
    </source>
</evidence>
<evidence type="ECO:0000313" key="4">
    <source>
        <dbReference type="EMBL" id="KAK0544403.1"/>
    </source>
</evidence>